<evidence type="ECO:0000259" key="11">
    <source>
        <dbReference type="Pfam" id="PF00593"/>
    </source>
</evidence>
<comment type="caution">
    <text evidence="13">The sequence shown here is derived from an EMBL/GenBank/DDBJ whole genome shotgun (WGS) entry which is preliminary data.</text>
</comment>
<comment type="similarity">
    <text evidence="8 9">Belongs to the TonB-dependent receptor family.</text>
</comment>
<evidence type="ECO:0000256" key="3">
    <source>
        <dbReference type="ARBA" id="ARBA00022452"/>
    </source>
</evidence>
<dbReference type="GO" id="GO:0015344">
    <property type="term" value="F:siderophore uptake transmembrane transporter activity"/>
    <property type="evidence" value="ECO:0007669"/>
    <property type="project" value="TreeGrafter"/>
</dbReference>
<evidence type="ECO:0000256" key="2">
    <source>
        <dbReference type="ARBA" id="ARBA00022448"/>
    </source>
</evidence>
<feature type="chain" id="PRO_5013227551" description="TonB-dependent receptor" evidence="10">
    <location>
        <begin position="24"/>
        <end position="647"/>
    </location>
</feature>
<dbReference type="PANTHER" id="PTHR30069:SF27">
    <property type="entry name" value="BLL4766 PROTEIN"/>
    <property type="match status" value="1"/>
</dbReference>
<dbReference type="GO" id="GO:0009279">
    <property type="term" value="C:cell outer membrane"/>
    <property type="evidence" value="ECO:0007669"/>
    <property type="project" value="UniProtKB-SubCell"/>
</dbReference>
<dbReference type="GO" id="GO:0044718">
    <property type="term" value="P:siderophore transmembrane transport"/>
    <property type="evidence" value="ECO:0007669"/>
    <property type="project" value="TreeGrafter"/>
</dbReference>
<evidence type="ECO:0000313" key="14">
    <source>
        <dbReference type="Proteomes" id="UP000191110"/>
    </source>
</evidence>
<feature type="domain" description="TonB-dependent receptor-like beta-barrel" evidence="11">
    <location>
        <begin position="221"/>
        <end position="560"/>
    </location>
</feature>
<proteinExistence type="inferred from homology"/>
<dbReference type="AlphaFoldDB" id="A0A1T2LAA7"/>
<dbReference type="PANTHER" id="PTHR30069">
    <property type="entry name" value="TONB-DEPENDENT OUTER MEMBRANE RECEPTOR"/>
    <property type="match status" value="1"/>
</dbReference>
<feature type="domain" description="TonB-dependent receptor plug" evidence="12">
    <location>
        <begin position="51"/>
        <end position="160"/>
    </location>
</feature>
<evidence type="ECO:0000256" key="10">
    <source>
        <dbReference type="SAM" id="SignalP"/>
    </source>
</evidence>
<evidence type="ECO:0000256" key="5">
    <source>
        <dbReference type="ARBA" id="ARBA00023077"/>
    </source>
</evidence>
<name>A0A1T2LAA7_9GAMM</name>
<keyword evidence="2 8" id="KW-0813">Transport</keyword>
<dbReference type="Pfam" id="PF07715">
    <property type="entry name" value="Plug"/>
    <property type="match status" value="1"/>
</dbReference>
<dbReference type="InterPro" id="IPR036942">
    <property type="entry name" value="Beta-barrel_TonB_sf"/>
</dbReference>
<dbReference type="Gene3D" id="2.170.130.10">
    <property type="entry name" value="TonB-dependent receptor, plug domain"/>
    <property type="match status" value="1"/>
</dbReference>
<dbReference type="EMBL" id="MPRL01000003">
    <property type="protein sequence ID" value="OOZ42035.1"/>
    <property type="molecule type" value="Genomic_DNA"/>
</dbReference>
<keyword evidence="14" id="KW-1185">Reference proteome</keyword>
<gene>
    <name evidence="13" type="ORF">BOW53_01470</name>
</gene>
<evidence type="ECO:0000256" key="4">
    <source>
        <dbReference type="ARBA" id="ARBA00022692"/>
    </source>
</evidence>
<dbReference type="SUPFAM" id="SSF56935">
    <property type="entry name" value="Porins"/>
    <property type="match status" value="1"/>
</dbReference>
<feature type="signal peptide" evidence="10">
    <location>
        <begin position="1"/>
        <end position="23"/>
    </location>
</feature>
<evidence type="ECO:0000259" key="12">
    <source>
        <dbReference type="Pfam" id="PF07715"/>
    </source>
</evidence>
<evidence type="ECO:0000256" key="6">
    <source>
        <dbReference type="ARBA" id="ARBA00023136"/>
    </source>
</evidence>
<evidence type="ECO:0000256" key="9">
    <source>
        <dbReference type="RuleBase" id="RU003357"/>
    </source>
</evidence>
<evidence type="ECO:0000256" key="8">
    <source>
        <dbReference type="PROSITE-ProRule" id="PRU01360"/>
    </source>
</evidence>
<reference evidence="13 14" key="1">
    <citation type="submission" date="2016-11" db="EMBL/GenBank/DDBJ databases">
        <title>Mixed transmission modes and dynamic genome evolution in an obligate animal-bacterial symbiosis.</title>
        <authorList>
            <person name="Russell S.L."/>
            <person name="Corbett-Detig R.B."/>
            <person name="Cavanaugh C.M."/>
        </authorList>
    </citation>
    <scope>NUCLEOTIDE SEQUENCE [LARGE SCALE GENOMIC DNA]</scope>
    <source>
        <strain evidence="13">Sveles-Q1</strain>
    </source>
</reference>
<dbReference type="RefSeq" id="WP_172840060.1">
    <property type="nucleotide sequence ID" value="NZ_MPRL01000003.1"/>
</dbReference>
<dbReference type="InterPro" id="IPR000531">
    <property type="entry name" value="Beta-barrel_TonB"/>
</dbReference>
<evidence type="ECO:0000313" key="13">
    <source>
        <dbReference type="EMBL" id="OOZ42035.1"/>
    </source>
</evidence>
<dbReference type="InterPro" id="IPR039426">
    <property type="entry name" value="TonB-dep_rcpt-like"/>
</dbReference>
<comment type="subcellular location">
    <subcellularLocation>
        <location evidence="1 8">Cell outer membrane</location>
        <topology evidence="1 8">Multi-pass membrane protein</topology>
    </subcellularLocation>
</comment>
<sequence>MHTPHLSLLAPLLSLALVSHSLADDHMWDEDEAYQGEIPLVLSATRISQPLNEVPISMSVIDEEMIIASGARTIPELFRLVPGFQVMYSNTTNMGVTSHGLSEHVSKRMQVLINGRSVYLPTTGGVPWSNLPITIEDIKRIEVVRGPNAATYGANAYLGVINIITKHSVEDLGTSFKLTGGYNEHRKIDIRHGNSLGDIDYRIGFSALTEEGFIERHDGQEQGILTGRFDYQVTANDSLFLEAGLNQSYKKDGHVDSSLNPPHMQNGDYNFQLMRWEHSNDANNQFSLQLSHQYYELDDNYRAIANVSGMDVFSNIDFDYSGRRYAAEFQHNFTLGNSVKALWGLGAREDSVNSVGYLGTDATLENTLLRAYANVELKLTDSLLLNGGLMYEESDLIGDDTSPKIGLVYKLNPSNTFRVSYSKASRNPVLYEDQANAEITLCLIAAPTTCFPLTVYSSTGGLKSEVIRSAEIGWLGQYRSVGLTTDIRLFHDELRRMVGTISDIHQNLDHATADGVELEIDFSPTDKTRVHASYSRAFVSSSDYSDDGIEEATPENSYNILLIQRIPRLLDVSLNFYHMDEIHGLGTGDDTGPIDRLDLRLSRSVSFGGNKATIAMVVQNTLDEDYREYDKDNLFERRGYLELLLSL</sequence>
<dbReference type="Pfam" id="PF00593">
    <property type="entry name" value="TonB_dep_Rec_b-barrel"/>
    <property type="match status" value="1"/>
</dbReference>
<keyword evidence="10" id="KW-0732">Signal</keyword>
<dbReference type="Gene3D" id="2.40.170.20">
    <property type="entry name" value="TonB-dependent receptor, beta-barrel domain"/>
    <property type="match status" value="1"/>
</dbReference>
<organism evidence="13 14">
    <name type="scientific">Solemya pervernicosa gill symbiont</name>
    <dbReference type="NCBI Taxonomy" id="642797"/>
    <lineage>
        <taxon>Bacteria</taxon>
        <taxon>Pseudomonadati</taxon>
        <taxon>Pseudomonadota</taxon>
        <taxon>Gammaproteobacteria</taxon>
        <taxon>sulfur-oxidizing symbionts</taxon>
    </lineage>
</organism>
<dbReference type="PROSITE" id="PS52016">
    <property type="entry name" value="TONB_DEPENDENT_REC_3"/>
    <property type="match status" value="1"/>
</dbReference>
<keyword evidence="3 8" id="KW-1134">Transmembrane beta strand</keyword>
<accession>A0A1T2LAA7</accession>
<dbReference type="InterPro" id="IPR037066">
    <property type="entry name" value="Plug_dom_sf"/>
</dbReference>
<dbReference type="Proteomes" id="UP000191110">
    <property type="component" value="Unassembled WGS sequence"/>
</dbReference>
<evidence type="ECO:0000256" key="7">
    <source>
        <dbReference type="ARBA" id="ARBA00023237"/>
    </source>
</evidence>
<protein>
    <recommendedName>
        <fullName evidence="15">TonB-dependent receptor</fullName>
    </recommendedName>
</protein>
<keyword evidence="7 8" id="KW-0998">Cell outer membrane</keyword>
<evidence type="ECO:0008006" key="15">
    <source>
        <dbReference type="Google" id="ProtNLM"/>
    </source>
</evidence>
<keyword evidence="4 8" id="KW-0812">Transmembrane</keyword>
<dbReference type="InterPro" id="IPR012910">
    <property type="entry name" value="Plug_dom"/>
</dbReference>
<keyword evidence="5 9" id="KW-0798">TonB box</keyword>
<keyword evidence="6 8" id="KW-0472">Membrane</keyword>
<evidence type="ECO:0000256" key="1">
    <source>
        <dbReference type="ARBA" id="ARBA00004571"/>
    </source>
</evidence>